<keyword evidence="2" id="KW-1185">Reference proteome</keyword>
<organism evidence="1 2">
    <name type="scientific">Candidatus Doolittlea endobia</name>
    <dbReference type="NCBI Taxonomy" id="1778262"/>
    <lineage>
        <taxon>Bacteria</taxon>
        <taxon>Pseudomonadati</taxon>
        <taxon>Pseudomonadota</taxon>
        <taxon>Gammaproteobacteria</taxon>
        <taxon>Enterobacterales</taxon>
        <taxon>Enterobacteriaceae</taxon>
        <taxon>Candidatus Doolittlea</taxon>
    </lineage>
</organism>
<dbReference type="AlphaFoldDB" id="A0A143WTG8"/>
<dbReference type="Proteomes" id="UP000095322">
    <property type="component" value="Chromosome I"/>
</dbReference>
<evidence type="ECO:0000313" key="1">
    <source>
        <dbReference type="EMBL" id="CUX96857.1"/>
    </source>
</evidence>
<name>A0A143WTG8_9ENTR</name>
<protein>
    <submittedName>
        <fullName evidence="1">Uncharacterized protein</fullName>
    </submittedName>
</protein>
<dbReference type="EMBL" id="LN999833">
    <property type="protein sequence ID" value="CUX96857.1"/>
    <property type="molecule type" value="Genomic_DNA"/>
</dbReference>
<dbReference type="KEGG" id="den:MHIR_DE00619"/>
<proteinExistence type="predicted"/>
<reference evidence="2" key="1">
    <citation type="submission" date="2016-01" db="EMBL/GenBank/DDBJ databases">
        <authorList>
            <person name="Husnik F."/>
        </authorList>
    </citation>
    <scope>NUCLEOTIDE SEQUENCE [LARGE SCALE GENOMIC DNA]</scope>
</reference>
<accession>A0A143WTG8</accession>
<sequence length="79" mass="8673">MNHALVSKGLCGISVALKISKGLCSYVNISLKQPTSIIVLTTDNNCGTKLCAIGNLFWRNFLKCTRTVLKRTFKSLRLG</sequence>
<gene>
    <name evidence="1" type="ORF">MHIR_DE00619</name>
</gene>
<evidence type="ECO:0000313" key="2">
    <source>
        <dbReference type="Proteomes" id="UP000095322"/>
    </source>
</evidence>